<dbReference type="PROSITE" id="PS50526">
    <property type="entry name" value="RDRP_SSRNA_NEG_NONSEG"/>
    <property type="match status" value="1"/>
</dbReference>
<dbReference type="GO" id="GO:0005524">
    <property type="term" value="F:ATP binding"/>
    <property type="evidence" value="ECO:0007669"/>
    <property type="project" value="InterPro"/>
</dbReference>
<proteinExistence type="predicted"/>
<dbReference type="InterPro" id="IPR014023">
    <property type="entry name" value="Mononeg_RNA_pol_cat"/>
</dbReference>
<reference evidence="2 3" key="1">
    <citation type="submission" date="2016-09" db="EMBL/GenBank/DDBJ databases">
        <title>Complete genome of Desulfosporosinus sp. OL.</title>
        <authorList>
            <person name="Mardanov A."/>
            <person name="Beletsky A."/>
            <person name="Panova A."/>
            <person name="Karnachuk O."/>
            <person name="Ravin N."/>
        </authorList>
    </citation>
    <scope>NUCLEOTIDE SEQUENCE [LARGE SCALE GENOMIC DNA]</scope>
    <source>
        <strain evidence="2 3">OL</strain>
    </source>
</reference>
<comment type="caution">
    <text evidence="2">The sequence shown here is derived from an EMBL/GenBank/DDBJ whole genome shotgun (WGS) entry which is preliminary data.</text>
</comment>
<evidence type="ECO:0000259" key="1">
    <source>
        <dbReference type="PROSITE" id="PS50526"/>
    </source>
</evidence>
<accession>A0A1Q8QNS1</accession>
<gene>
    <name evidence="2" type="ORF">DSOL_3785</name>
</gene>
<name>A0A1Q8QNS1_9FIRM</name>
<feature type="domain" description="RdRp catalytic" evidence="1">
    <location>
        <begin position="1"/>
        <end position="43"/>
    </location>
</feature>
<protein>
    <recommendedName>
        <fullName evidence="1">RdRp catalytic domain-containing protein</fullName>
    </recommendedName>
</protein>
<dbReference type="GO" id="GO:0004482">
    <property type="term" value="F:mRNA 5'-cap (guanine-N7-)-methyltransferase activity"/>
    <property type="evidence" value="ECO:0007669"/>
    <property type="project" value="InterPro"/>
</dbReference>
<dbReference type="AlphaFoldDB" id="A0A1Q8QNS1"/>
<evidence type="ECO:0000313" key="3">
    <source>
        <dbReference type="Proteomes" id="UP000186102"/>
    </source>
</evidence>
<sequence length="43" mass="5059">MEGQTGKMWNLKVKNSVKLKFQRTQISLSEVIYFENQIILAML</sequence>
<organism evidence="2 3">
    <name type="scientific">Desulfosporosinus metallidurans</name>
    <dbReference type="NCBI Taxonomy" id="1888891"/>
    <lineage>
        <taxon>Bacteria</taxon>
        <taxon>Bacillati</taxon>
        <taxon>Bacillota</taxon>
        <taxon>Clostridia</taxon>
        <taxon>Eubacteriales</taxon>
        <taxon>Desulfitobacteriaceae</taxon>
        <taxon>Desulfosporosinus</taxon>
    </lineage>
</organism>
<dbReference type="Proteomes" id="UP000186102">
    <property type="component" value="Unassembled WGS sequence"/>
</dbReference>
<dbReference type="GO" id="GO:0003968">
    <property type="term" value="F:RNA-directed RNA polymerase activity"/>
    <property type="evidence" value="ECO:0007669"/>
    <property type="project" value="InterPro"/>
</dbReference>
<keyword evidence="3" id="KW-1185">Reference proteome</keyword>
<evidence type="ECO:0000313" key="2">
    <source>
        <dbReference type="EMBL" id="OLN28974.1"/>
    </source>
</evidence>
<dbReference type="EMBL" id="MLBF01000037">
    <property type="protein sequence ID" value="OLN28974.1"/>
    <property type="molecule type" value="Genomic_DNA"/>
</dbReference>